<dbReference type="Pfam" id="PF00534">
    <property type="entry name" value="Glycos_transf_1"/>
    <property type="match status" value="1"/>
</dbReference>
<dbReference type="PANTHER" id="PTHR12526">
    <property type="entry name" value="GLYCOSYLTRANSFERASE"/>
    <property type="match status" value="1"/>
</dbReference>
<keyword evidence="2" id="KW-0808">Transferase</keyword>
<dbReference type="EMBL" id="JAVDVI010000003">
    <property type="protein sequence ID" value="MDR6966994.1"/>
    <property type="molecule type" value="Genomic_DNA"/>
</dbReference>
<proteinExistence type="predicted"/>
<dbReference type="SUPFAM" id="SSF53756">
    <property type="entry name" value="UDP-Glycosyltransferase/glycogen phosphorylase"/>
    <property type="match status" value="1"/>
</dbReference>
<sequence length="376" mass="42839">MKKIKVLYTIPNFDTAGSGKALLNLALGLNKELFEPHILCLHNRGAFFETVEKSGIPIHVFDYIPKERPILQMLKKCWKLSRKLKAIQPDIVHSFHYNSNYTEGLSTRLAGIKWVFTKKNMSWGGLSKNSWQLRSFLANKIALQNTDMKASFYPHSNKTSLISRGVDIEKFHFSTPDSHIKALMKTAENQRVLICVANFVPVKGIETLITAFDEIKAQHEDWVLWLVGDDKNEYGEKLHGMVDALGLNSKVMFSGKQMNVVDYLNHAEIFVLPTLDEGRREGSPVALLESMANSKVVLGSRVPGIRDQLRSFPEHLFTPKNEIELAKKLSFFMGKSRAELTELGKEFQNLVSQNYSIGIEIQKHEQFYLSLLKREI</sequence>
<evidence type="ECO:0000259" key="3">
    <source>
        <dbReference type="Pfam" id="PF00534"/>
    </source>
</evidence>
<comment type="caution">
    <text evidence="5">The sequence shown here is derived from an EMBL/GenBank/DDBJ whole genome shotgun (WGS) entry which is preliminary data.</text>
</comment>
<dbReference type="PANTHER" id="PTHR12526:SF629">
    <property type="entry name" value="TEICHURONIC ACID BIOSYNTHESIS GLYCOSYLTRANSFERASE TUAH-RELATED"/>
    <property type="match status" value="1"/>
</dbReference>
<feature type="domain" description="Glycosyltransferase subfamily 4-like N-terminal" evidence="4">
    <location>
        <begin position="17"/>
        <end position="169"/>
    </location>
</feature>
<evidence type="ECO:0000259" key="4">
    <source>
        <dbReference type="Pfam" id="PF13439"/>
    </source>
</evidence>
<dbReference type="InterPro" id="IPR028098">
    <property type="entry name" value="Glyco_trans_4-like_N"/>
</dbReference>
<evidence type="ECO:0000313" key="5">
    <source>
        <dbReference type="EMBL" id="MDR6966994.1"/>
    </source>
</evidence>
<name>A0ABU1TM01_9FLAO</name>
<protein>
    <submittedName>
        <fullName evidence="5">Glycosyltransferase involved in cell wall biosynthesis</fullName>
    </submittedName>
</protein>
<dbReference type="Proteomes" id="UP001255185">
    <property type="component" value="Unassembled WGS sequence"/>
</dbReference>
<dbReference type="InterPro" id="IPR001296">
    <property type="entry name" value="Glyco_trans_1"/>
</dbReference>
<feature type="domain" description="Glycosyl transferase family 1" evidence="3">
    <location>
        <begin position="187"/>
        <end position="335"/>
    </location>
</feature>
<evidence type="ECO:0000256" key="1">
    <source>
        <dbReference type="ARBA" id="ARBA00022676"/>
    </source>
</evidence>
<dbReference type="Gene3D" id="3.40.50.2000">
    <property type="entry name" value="Glycogen Phosphorylase B"/>
    <property type="match status" value="2"/>
</dbReference>
<reference evidence="5 6" key="1">
    <citation type="submission" date="2023-07" db="EMBL/GenBank/DDBJ databases">
        <title>Sorghum-associated microbial communities from plants grown in Nebraska, USA.</title>
        <authorList>
            <person name="Schachtman D."/>
        </authorList>
    </citation>
    <scope>NUCLEOTIDE SEQUENCE [LARGE SCALE GENOMIC DNA]</scope>
    <source>
        <strain evidence="5 6">3773</strain>
    </source>
</reference>
<accession>A0ABU1TM01</accession>
<gene>
    <name evidence="5" type="ORF">J2X31_000994</name>
</gene>
<keyword evidence="1" id="KW-0328">Glycosyltransferase</keyword>
<dbReference type="RefSeq" id="WP_310024916.1">
    <property type="nucleotide sequence ID" value="NZ_JAVDVI010000003.1"/>
</dbReference>
<organism evidence="5 6">
    <name type="scientific">Flavobacterium arsenatis</name>
    <dbReference type="NCBI Taxonomy" id="1484332"/>
    <lineage>
        <taxon>Bacteria</taxon>
        <taxon>Pseudomonadati</taxon>
        <taxon>Bacteroidota</taxon>
        <taxon>Flavobacteriia</taxon>
        <taxon>Flavobacteriales</taxon>
        <taxon>Flavobacteriaceae</taxon>
        <taxon>Flavobacterium</taxon>
    </lineage>
</organism>
<keyword evidence="6" id="KW-1185">Reference proteome</keyword>
<evidence type="ECO:0000313" key="6">
    <source>
        <dbReference type="Proteomes" id="UP001255185"/>
    </source>
</evidence>
<dbReference type="Pfam" id="PF13439">
    <property type="entry name" value="Glyco_transf_4"/>
    <property type="match status" value="1"/>
</dbReference>
<evidence type="ECO:0000256" key="2">
    <source>
        <dbReference type="ARBA" id="ARBA00022679"/>
    </source>
</evidence>